<organism evidence="2 3">
    <name type="scientific">Roseomonas populi</name>
    <dbReference type="NCBI Taxonomy" id="3121582"/>
    <lineage>
        <taxon>Bacteria</taxon>
        <taxon>Pseudomonadati</taxon>
        <taxon>Pseudomonadota</taxon>
        <taxon>Alphaproteobacteria</taxon>
        <taxon>Acetobacterales</taxon>
        <taxon>Roseomonadaceae</taxon>
        <taxon>Roseomonas</taxon>
    </lineage>
</organism>
<keyword evidence="3" id="KW-1185">Reference proteome</keyword>
<name>A0ABT1WZB4_9PROT</name>
<evidence type="ECO:0000313" key="3">
    <source>
        <dbReference type="Proteomes" id="UP001524642"/>
    </source>
</evidence>
<gene>
    <name evidence="2" type="ORF">NRP21_03870</name>
</gene>
<dbReference type="InterPro" id="IPR036849">
    <property type="entry name" value="Enolase-like_C_sf"/>
</dbReference>
<evidence type="ECO:0000256" key="1">
    <source>
        <dbReference type="SAM" id="MobiDB-lite"/>
    </source>
</evidence>
<proteinExistence type="predicted"/>
<reference evidence="2 3" key="1">
    <citation type="submission" date="2022-06" db="EMBL/GenBank/DDBJ databases">
        <title>Roseomonas CN29.</title>
        <authorList>
            <person name="Cheng Y."/>
            <person name="He X."/>
        </authorList>
    </citation>
    <scope>NUCLEOTIDE SEQUENCE [LARGE SCALE GENOMIC DNA]</scope>
    <source>
        <strain evidence="2 3">CN29</strain>
    </source>
</reference>
<dbReference type="EMBL" id="JANJOU010000002">
    <property type="protein sequence ID" value="MCR0981185.1"/>
    <property type="molecule type" value="Genomic_DNA"/>
</dbReference>
<protein>
    <submittedName>
        <fullName evidence="2">Uncharacterized protein</fullName>
    </submittedName>
</protein>
<dbReference type="Proteomes" id="UP001524642">
    <property type="component" value="Unassembled WGS sequence"/>
</dbReference>
<feature type="region of interest" description="Disordered" evidence="1">
    <location>
        <begin position="176"/>
        <end position="199"/>
    </location>
</feature>
<dbReference type="RefSeq" id="WP_257714862.1">
    <property type="nucleotide sequence ID" value="NZ_JANJOU010000002.1"/>
</dbReference>
<sequence length="212" mass="21500">MRAMIWNLPGGIRALRLSDGSNEGWAVGAVPADEPLSGTIDLSAPSLSMALDPMVPATPGAGLLSTAALDLAARERGITAAALLGAAPPAAVEGIAAGARAAPWGARALREVLLNPETLILSADPGALGPSGLRRLAGAARIFNVEVALRPATRAPFAAAMLLHLRTMHPWLGRTAPDGEGTFTAPPGPGFGPPPDPRAMDDLALHCQELGA</sequence>
<dbReference type="SUPFAM" id="SSF51604">
    <property type="entry name" value="Enolase C-terminal domain-like"/>
    <property type="match status" value="1"/>
</dbReference>
<evidence type="ECO:0000313" key="2">
    <source>
        <dbReference type="EMBL" id="MCR0981185.1"/>
    </source>
</evidence>
<accession>A0ABT1WZB4</accession>
<feature type="compositionally biased region" description="Pro residues" evidence="1">
    <location>
        <begin position="186"/>
        <end position="197"/>
    </location>
</feature>
<comment type="caution">
    <text evidence="2">The sequence shown here is derived from an EMBL/GenBank/DDBJ whole genome shotgun (WGS) entry which is preliminary data.</text>
</comment>